<evidence type="ECO:0000313" key="2">
    <source>
        <dbReference type="EMBL" id="GAA3180630.1"/>
    </source>
</evidence>
<name>A0ABP6PJN8_9ACTN</name>
<keyword evidence="3" id="KW-1185">Reference proteome</keyword>
<comment type="caution">
    <text evidence="2">The sequence shown here is derived from an EMBL/GenBank/DDBJ whole genome shotgun (WGS) entry which is preliminary data.</text>
</comment>
<evidence type="ECO:0000256" key="1">
    <source>
        <dbReference type="SAM" id="MobiDB-lite"/>
    </source>
</evidence>
<sequence>MAVTPNVGVTGRSEPAVTSTNGEKAMKAAHRRHTGCFVLLLLLAPVLGTGTAQEDRDRTVVAVTAPQDRAATAVRQAAAPTDSDTPWGP</sequence>
<dbReference type="Proteomes" id="UP001501866">
    <property type="component" value="Unassembled WGS sequence"/>
</dbReference>
<feature type="compositionally biased region" description="Low complexity" evidence="1">
    <location>
        <begin position="70"/>
        <end position="82"/>
    </location>
</feature>
<organism evidence="2 3">
    <name type="scientific">Streptomyces virens</name>
    <dbReference type="NCBI Taxonomy" id="285572"/>
    <lineage>
        <taxon>Bacteria</taxon>
        <taxon>Bacillati</taxon>
        <taxon>Actinomycetota</taxon>
        <taxon>Actinomycetes</taxon>
        <taxon>Kitasatosporales</taxon>
        <taxon>Streptomycetaceae</taxon>
        <taxon>Streptomyces</taxon>
    </lineage>
</organism>
<reference evidence="3" key="1">
    <citation type="journal article" date="2019" name="Int. J. Syst. Evol. Microbiol.">
        <title>The Global Catalogue of Microorganisms (GCM) 10K type strain sequencing project: providing services to taxonomists for standard genome sequencing and annotation.</title>
        <authorList>
            <consortium name="The Broad Institute Genomics Platform"/>
            <consortium name="The Broad Institute Genome Sequencing Center for Infectious Disease"/>
            <person name="Wu L."/>
            <person name="Ma J."/>
        </authorList>
    </citation>
    <scope>NUCLEOTIDE SEQUENCE [LARGE SCALE GENOMIC DNA]</scope>
    <source>
        <strain evidence="3">JCM 9095</strain>
    </source>
</reference>
<feature type="region of interest" description="Disordered" evidence="1">
    <location>
        <begin position="70"/>
        <end position="89"/>
    </location>
</feature>
<evidence type="ECO:0000313" key="3">
    <source>
        <dbReference type="Proteomes" id="UP001501866"/>
    </source>
</evidence>
<protein>
    <recommendedName>
        <fullName evidence="4">Secreted protein</fullName>
    </recommendedName>
</protein>
<gene>
    <name evidence="2" type="ORF">GCM10010451_32250</name>
</gene>
<evidence type="ECO:0008006" key="4">
    <source>
        <dbReference type="Google" id="ProtNLM"/>
    </source>
</evidence>
<feature type="region of interest" description="Disordered" evidence="1">
    <location>
        <begin position="1"/>
        <end position="25"/>
    </location>
</feature>
<accession>A0ABP6PJN8</accession>
<proteinExistence type="predicted"/>
<dbReference type="EMBL" id="BAAAUH010000021">
    <property type="protein sequence ID" value="GAA3180630.1"/>
    <property type="molecule type" value="Genomic_DNA"/>
</dbReference>